<keyword evidence="8" id="KW-0670">Pyruvate</keyword>
<dbReference type="Proteomes" id="UP000198817">
    <property type="component" value="Unassembled WGS sequence"/>
</dbReference>
<feature type="compositionally biased region" description="Low complexity" evidence="5">
    <location>
        <begin position="93"/>
        <end position="132"/>
    </location>
</feature>
<keyword evidence="3 4" id="KW-0450">Lipoyl</keyword>
<evidence type="ECO:0000259" key="6">
    <source>
        <dbReference type="PROSITE" id="PS50968"/>
    </source>
</evidence>
<dbReference type="InterPro" id="IPR011053">
    <property type="entry name" value="Single_hybrid_motif"/>
</dbReference>
<dbReference type="EMBL" id="FPBT01000008">
    <property type="protein sequence ID" value="SFU50046.1"/>
    <property type="molecule type" value="Genomic_DNA"/>
</dbReference>
<dbReference type="Gene3D" id="2.40.50.100">
    <property type="match status" value="1"/>
</dbReference>
<proteinExistence type="inferred from homology"/>
<gene>
    <name evidence="8" type="ORF">SAMN05216508_10833</name>
</gene>
<dbReference type="EC" id="2.3.1.-" evidence="4"/>
<dbReference type="CDD" id="cd06849">
    <property type="entry name" value="lipoyl_domain"/>
    <property type="match status" value="1"/>
</dbReference>
<dbReference type="InterPro" id="IPR023213">
    <property type="entry name" value="CAT-like_dom_sf"/>
</dbReference>
<dbReference type="GO" id="GO:0016746">
    <property type="term" value="F:acyltransferase activity"/>
    <property type="evidence" value="ECO:0007669"/>
    <property type="project" value="UniProtKB-KW"/>
</dbReference>
<accession>A0A1I7GP90</accession>
<dbReference type="SUPFAM" id="SSF47005">
    <property type="entry name" value="Peripheral subunit-binding domain of 2-oxo acid dehydrogenase complex"/>
    <property type="match status" value="1"/>
</dbReference>
<dbReference type="Pfam" id="PF00364">
    <property type="entry name" value="Biotin_lipoyl"/>
    <property type="match status" value="1"/>
</dbReference>
<dbReference type="Gene3D" id="4.10.320.10">
    <property type="entry name" value="E3-binding domain"/>
    <property type="match status" value="1"/>
</dbReference>
<dbReference type="STRING" id="155865.SAMN05216515_10835"/>
<dbReference type="RefSeq" id="WP_090470901.1">
    <property type="nucleotide sequence ID" value="NZ_FOWF01000008.1"/>
</dbReference>
<dbReference type="InterPro" id="IPR036625">
    <property type="entry name" value="E3-bd_dom_sf"/>
</dbReference>
<organism evidence="8 9">
    <name type="scientific">Eubacterium pyruvativorans</name>
    <dbReference type="NCBI Taxonomy" id="155865"/>
    <lineage>
        <taxon>Bacteria</taxon>
        <taxon>Bacillati</taxon>
        <taxon>Bacillota</taxon>
        <taxon>Clostridia</taxon>
        <taxon>Eubacteriales</taxon>
        <taxon>Eubacteriaceae</taxon>
        <taxon>Eubacterium</taxon>
    </lineage>
</organism>
<dbReference type="OrthoDB" id="9805770at2"/>
<dbReference type="PANTHER" id="PTHR23151:SF90">
    <property type="entry name" value="DIHYDROLIPOYLLYSINE-RESIDUE ACETYLTRANSFERASE COMPONENT OF PYRUVATE DEHYDROGENASE COMPLEX, MITOCHONDRIAL-RELATED"/>
    <property type="match status" value="1"/>
</dbReference>
<feature type="domain" description="Lipoyl-binding" evidence="6">
    <location>
        <begin position="2"/>
        <end position="76"/>
    </location>
</feature>
<dbReference type="InterPro" id="IPR001078">
    <property type="entry name" value="2-oxoacid_DH_actylTfrase"/>
</dbReference>
<dbReference type="GO" id="GO:0006086">
    <property type="term" value="P:pyruvate decarboxylation to acetyl-CoA"/>
    <property type="evidence" value="ECO:0007669"/>
    <property type="project" value="InterPro"/>
</dbReference>
<dbReference type="AlphaFoldDB" id="A0A1I7GP90"/>
<feature type="region of interest" description="Disordered" evidence="5">
    <location>
        <begin position="93"/>
        <end position="136"/>
    </location>
</feature>
<dbReference type="PROSITE" id="PS50968">
    <property type="entry name" value="BIOTINYL_LIPOYL"/>
    <property type="match status" value="1"/>
</dbReference>
<keyword evidence="4" id="KW-0012">Acyltransferase</keyword>
<dbReference type="Pfam" id="PF00198">
    <property type="entry name" value="2-oxoacid_dh"/>
    <property type="match status" value="1"/>
</dbReference>
<dbReference type="SUPFAM" id="SSF52777">
    <property type="entry name" value="CoA-dependent acyltransferases"/>
    <property type="match status" value="1"/>
</dbReference>
<dbReference type="Pfam" id="PF02817">
    <property type="entry name" value="E3_binding"/>
    <property type="match status" value="1"/>
</dbReference>
<protein>
    <recommendedName>
        <fullName evidence="4">Dihydrolipoamide acetyltransferase component of pyruvate dehydrogenase complex</fullName>
        <ecNumber evidence="4">2.3.1.-</ecNumber>
    </recommendedName>
</protein>
<evidence type="ECO:0000256" key="2">
    <source>
        <dbReference type="ARBA" id="ARBA00007317"/>
    </source>
</evidence>
<name>A0A1I7GP90_9FIRM</name>
<dbReference type="SUPFAM" id="SSF51230">
    <property type="entry name" value="Single hybrid motif"/>
    <property type="match status" value="1"/>
</dbReference>
<dbReference type="PROSITE" id="PS51826">
    <property type="entry name" value="PSBD"/>
    <property type="match status" value="1"/>
</dbReference>
<keyword evidence="4 8" id="KW-0808">Transferase</keyword>
<evidence type="ECO:0000259" key="7">
    <source>
        <dbReference type="PROSITE" id="PS51826"/>
    </source>
</evidence>
<feature type="domain" description="Peripheral subunit-binding (PSBD)" evidence="7">
    <location>
        <begin position="139"/>
        <end position="177"/>
    </location>
</feature>
<dbReference type="InterPro" id="IPR000089">
    <property type="entry name" value="Biotin_lipoyl"/>
</dbReference>
<comment type="similarity">
    <text evidence="2 4">Belongs to the 2-oxoacid dehydrogenase family.</text>
</comment>
<sequence>MSVEVVMPRAGLTMVEGTISEWKVPEGASVKKGDVLMEYENEKNMIEYEALDSGIIHMVAKEGDTVKVGGLIAYLAQDQTEYEQIASAGAGASSAADSAPAEEPAAKPDAASGSSPAAPEPAAAPGSASAPAKRSGRVSATGLAKKMAKEAGIDILDVTPTGADGIRVRARDVEAYLAAPRPAAGCADSAESVITEIPWKGVRAAIAKNMYNSVQQTAQCTMACEVNATKLLTLRESLKQDQEMLGVKITVNDLLCKMLGKVMLKHPMANATFDGSTLYEHSHVDLSVAVATEDGLMVPVVKHIDTLTLTEISRKVKDLAERAKTKSLLQDESSGASLTITNVGMFPIHMATPILNPPQVLIVGVGQPVQKPVVQEDGTIGVGSMMNIFVTVDHRVIDGMMTGRLLADIKAYIEHPEMILA</sequence>
<dbReference type="InterPro" id="IPR004167">
    <property type="entry name" value="PSBD"/>
</dbReference>
<evidence type="ECO:0000313" key="8">
    <source>
        <dbReference type="EMBL" id="SFU50046.1"/>
    </source>
</evidence>
<dbReference type="Gene3D" id="3.30.559.10">
    <property type="entry name" value="Chloramphenicol acetyltransferase-like domain"/>
    <property type="match status" value="1"/>
</dbReference>
<keyword evidence="9" id="KW-1185">Reference proteome</keyword>
<dbReference type="InterPro" id="IPR045257">
    <property type="entry name" value="E2/Pdx1"/>
</dbReference>
<evidence type="ECO:0000256" key="4">
    <source>
        <dbReference type="RuleBase" id="RU003423"/>
    </source>
</evidence>
<reference evidence="8 9" key="1">
    <citation type="submission" date="2016-10" db="EMBL/GenBank/DDBJ databases">
        <authorList>
            <person name="de Groot N.N."/>
        </authorList>
    </citation>
    <scope>NUCLEOTIDE SEQUENCE [LARGE SCALE GENOMIC DNA]</scope>
    <source>
        <strain evidence="8 9">KHGC13</strain>
    </source>
</reference>
<evidence type="ECO:0000256" key="1">
    <source>
        <dbReference type="ARBA" id="ARBA00001938"/>
    </source>
</evidence>
<evidence type="ECO:0000313" key="9">
    <source>
        <dbReference type="Proteomes" id="UP000198817"/>
    </source>
</evidence>
<dbReference type="PANTHER" id="PTHR23151">
    <property type="entry name" value="DIHYDROLIPOAMIDE ACETYL/SUCCINYL-TRANSFERASE-RELATED"/>
    <property type="match status" value="1"/>
</dbReference>
<evidence type="ECO:0000256" key="3">
    <source>
        <dbReference type="ARBA" id="ARBA00022823"/>
    </source>
</evidence>
<dbReference type="GO" id="GO:0045254">
    <property type="term" value="C:pyruvate dehydrogenase complex"/>
    <property type="evidence" value="ECO:0007669"/>
    <property type="project" value="InterPro"/>
</dbReference>
<evidence type="ECO:0000256" key="5">
    <source>
        <dbReference type="SAM" id="MobiDB-lite"/>
    </source>
</evidence>
<comment type="cofactor">
    <cofactor evidence="1 4">
        <name>(R)-lipoate</name>
        <dbReference type="ChEBI" id="CHEBI:83088"/>
    </cofactor>
</comment>